<dbReference type="Proteomes" id="UP000184315">
    <property type="component" value="Unassembled WGS sequence"/>
</dbReference>
<dbReference type="Pfam" id="PF10989">
    <property type="entry name" value="DUF2808"/>
    <property type="match status" value="1"/>
</dbReference>
<dbReference type="EMBL" id="CZDF01000154">
    <property type="protein sequence ID" value="CUR32461.1"/>
    <property type="molecule type" value="Genomic_DNA"/>
</dbReference>
<accession>A0A1J1LIP0</accession>
<protein>
    <recommendedName>
        <fullName evidence="3">DUF2808 domain-containing protein</fullName>
    </recommendedName>
</protein>
<sequence>MRQLFSAILITGLAVTGLAEITQAQGLPGITLLSGPDKTNILNYFLESGRSGEWDRYKLRLPADKLNLAIAEVSITYPDYYKGTIDPDRVQIRVQNKPIPLEEVIWDKENHIIQIYPQEPIPAGTKVEIVMSNVKNPTFGGVFNFNANIRTPGDVPMLRYVGTWILSIDD</sequence>
<evidence type="ECO:0008006" key="3">
    <source>
        <dbReference type="Google" id="ProtNLM"/>
    </source>
</evidence>
<evidence type="ECO:0000313" key="1">
    <source>
        <dbReference type="EMBL" id="CUR32461.1"/>
    </source>
</evidence>
<organism evidence="1 2">
    <name type="scientific">Planktothrix tepida PCC 9214</name>
    <dbReference type="NCBI Taxonomy" id="671072"/>
    <lineage>
        <taxon>Bacteria</taxon>
        <taxon>Bacillati</taxon>
        <taxon>Cyanobacteriota</taxon>
        <taxon>Cyanophyceae</taxon>
        <taxon>Oscillatoriophycideae</taxon>
        <taxon>Oscillatoriales</taxon>
        <taxon>Microcoleaceae</taxon>
        <taxon>Planktothrix</taxon>
    </lineage>
</organism>
<dbReference type="STRING" id="671072.PL9214490008"/>
<dbReference type="InterPro" id="IPR021256">
    <property type="entry name" value="DUF2808"/>
</dbReference>
<dbReference type="RefSeq" id="WP_072719207.1">
    <property type="nucleotide sequence ID" value="NZ_LN889801.1"/>
</dbReference>
<gene>
    <name evidence="1" type="ORF">PL9214490008</name>
</gene>
<dbReference type="OrthoDB" id="464559at2"/>
<proteinExistence type="predicted"/>
<name>A0A1J1LIP0_9CYAN</name>
<reference evidence="2" key="1">
    <citation type="submission" date="2015-10" db="EMBL/GenBank/DDBJ databases">
        <authorList>
            <person name="Regsiter A."/>
            <person name="william w."/>
        </authorList>
    </citation>
    <scope>NUCLEOTIDE SEQUENCE [LARGE SCALE GENOMIC DNA]</scope>
</reference>
<dbReference type="AlphaFoldDB" id="A0A1J1LIP0"/>
<evidence type="ECO:0000313" key="2">
    <source>
        <dbReference type="Proteomes" id="UP000184315"/>
    </source>
</evidence>
<keyword evidence="2" id="KW-1185">Reference proteome</keyword>